<dbReference type="Proteomes" id="UP000010808">
    <property type="component" value="Chromosome"/>
</dbReference>
<dbReference type="Gene3D" id="3.30.420.40">
    <property type="match status" value="2"/>
</dbReference>
<feature type="domain" description="Gcp-like" evidence="1">
    <location>
        <begin position="54"/>
        <end position="145"/>
    </location>
</feature>
<accession>L0RG51</accession>
<evidence type="ECO:0000313" key="3">
    <source>
        <dbReference type="Proteomes" id="UP000010808"/>
    </source>
</evidence>
<dbReference type="GO" id="GO:0008233">
    <property type="term" value="F:peptidase activity"/>
    <property type="evidence" value="ECO:0007669"/>
    <property type="project" value="UniProtKB-KW"/>
</dbReference>
<gene>
    <name evidence="2" type="ORF">DESAM_22923</name>
</gene>
<dbReference type="GO" id="GO:0006508">
    <property type="term" value="P:proteolysis"/>
    <property type="evidence" value="ECO:0007669"/>
    <property type="project" value="UniProtKB-KW"/>
</dbReference>
<dbReference type="EMBL" id="FO203522">
    <property type="protein sequence ID" value="CCO25190.1"/>
    <property type="molecule type" value="Genomic_DNA"/>
</dbReference>
<organism evidence="2 3">
    <name type="scientific">Maridesulfovibrio hydrothermalis AM13 = DSM 14728</name>
    <dbReference type="NCBI Taxonomy" id="1121451"/>
    <lineage>
        <taxon>Bacteria</taxon>
        <taxon>Pseudomonadati</taxon>
        <taxon>Thermodesulfobacteriota</taxon>
        <taxon>Desulfovibrionia</taxon>
        <taxon>Desulfovibrionales</taxon>
        <taxon>Desulfovibrionaceae</taxon>
        <taxon>Maridesulfovibrio</taxon>
    </lineage>
</organism>
<evidence type="ECO:0000259" key="1">
    <source>
        <dbReference type="Pfam" id="PF00814"/>
    </source>
</evidence>
<keyword evidence="2" id="KW-0645">Protease</keyword>
<keyword evidence="3" id="KW-1185">Reference proteome</keyword>
<dbReference type="GO" id="GO:0002949">
    <property type="term" value="P:tRNA threonylcarbamoyladenosine modification"/>
    <property type="evidence" value="ECO:0007669"/>
    <property type="project" value="InterPro"/>
</dbReference>
<keyword evidence="2" id="KW-0378">Hydrolase</keyword>
<dbReference type="SUPFAM" id="SSF53067">
    <property type="entry name" value="Actin-like ATPase domain"/>
    <property type="match status" value="1"/>
</dbReference>
<dbReference type="OrthoDB" id="9809995at2"/>
<dbReference type="HOGENOM" id="CLU_064886_3_0_7"/>
<dbReference type="PATRIC" id="fig|1121451.3.peg.3131"/>
<proteinExistence type="predicted"/>
<dbReference type="AlphaFoldDB" id="L0RG51"/>
<dbReference type="RefSeq" id="WP_015337788.1">
    <property type="nucleotide sequence ID" value="NC_020055.1"/>
</dbReference>
<sequence>MSSFSKETDDLLLAINGAEEALQIVLARREEEDEPYSLLDARTLVVPGRSVNFIIPSIRDSLNLFGYTAADVSKVALTAGPGSFTGLRLTFSAAAGFVAGNGGLIAGMEYLPILAAGPAMVTKLPVWTVTHSRRMKVYIQGFEKVSDEDHLPVAITPALPVSVEEAVEVMKSFNQTKAVLVGSGLIKNKVFFDRFMTENPRFSALPERFNTLAVQDLLDAAKRAEYSHEMPVPMYLRGSDAEENLEMITRKFGIPLAEARKRLEHITPR</sequence>
<name>L0RG51_9BACT</name>
<dbReference type="InterPro" id="IPR000905">
    <property type="entry name" value="Gcp-like_dom"/>
</dbReference>
<dbReference type="NCBIfam" id="TIGR03725">
    <property type="entry name" value="T6A_YeaZ"/>
    <property type="match status" value="1"/>
</dbReference>
<dbReference type="Pfam" id="PF00814">
    <property type="entry name" value="TsaD"/>
    <property type="match status" value="1"/>
</dbReference>
<protein>
    <submittedName>
        <fullName evidence="2">Peptidase M22 glycoprotease</fullName>
    </submittedName>
</protein>
<dbReference type="InterPro" id="IPR043129">
    <property type="entry name" value="ATPase_NBD"/>
</dbReference>
<dbReference type="eggNOG" id="COG1214">
    <property type="taxonomic scope" value="Bacteria"/>
</dbReference>
<dbReference type="STRING" id="1121451.DESAM_22923"/>
<evidence type="ECO:0000313" key="2">
    <source>
        <dbReference type="EMBL" id="CCO25190.1"/>
    </source>
</evidence>
<dbReference type="InterPro" id="IPR022496">
    <property type="entry name" value="T6A_TsaB"/>
</dbReference>
<reference evidence="2 3" key="1">
    <citation type="submission" date="2012-10" db="EMBL/GenBank/DDBJ databases">
        <authorList>
            <person name="Genoscope - CEA"/>
        </authorList>
    </citation>
    <scope>NUCLEOTIDE SEQUENCE [LARGE SCALE GENOMIC DNA]</scope>
    <source>
        <strain evidence="3">AM13 / DSM 14728</strain>
    </source>
</reference>
<dbReference type="KEGG" id="dhy:DESAM_22923"/>